<proteinExistence type="predicted"/>
<evidence type="ECO:0000256" key="6">
    <source>
        <dbReference type="SAM" id="Coils"/>
    </source>
</evidence>
<feature type="repeat" description="WD" evidence="5">
    <location>
        <begin position="576"/>
        <end position="617"/>
    </location>
</feature>
<gene>
    <name evidence="8" type="ORF">XAT740_LOCUS12015</name>
</gene>
<feature type="repeat" description="WD" evidence="5">
    <location>
        <begin position="534"/>
        <end position="575"/>
    </location>
</feature>
<keyword evidence="4" id="KW-0539">Nucleus</keyword>
<dbReference type="EMBL" id="CAJNOR010000671">
    <property type="protein sequence ID" value="CAF0977757.1"/>
    <property type="molecule type" value="Genomic_DNA"/>
</dbReference>
<dbReference type="PANTHER" id="PTHR19854:SF15">
    <property type="entry name" value="TRANSDUCIN BETA-LIKE PROTEIN 3"/>
    <property type="match status" value="1"/>
</dbReference>
<dbReference type="InterPro" id="IPR020472">
    <property type="entry name" value="WD40_PAC1"/>
</dbReference>
<dbReference type="AlphaFoldDB" id="A0A814F3N3"/>
<feature type="coiled-coil region" evidence="6">
    <location>
        <begin position="21"/>
        <end position="52"/>
    </location>
</feature>
<keyword evidence="6" id="KW-0175">Coiled coil</keyword>
<dbReference type="Pfam" id="PF00400">
    <property type="entry name" value="WD40"/>
    <property type="match status" value="8"/>
</dbReference>
<dbReference type="InterPro" id="IPR001680">
    <property type="entry name" value="WD40_rpt"/>
</dbReference>
<dbReference type="Proteomes" id="UP000663828">
    <property type="component" value="Unassembled WGS sequence"/>
</dbReference>
<evidence type="ECO:0000256" key="5">
    <source>
        <dbReference type="PROSITE-ProRule" id="PRU00221"/>
    </source>
</evidence>
<sequence>MSTTNTNFIDFLHDHYSNGTTDDMSQTLARLQQRLEQQRKLVLNEIATMVQEKENFVEQSKHASFYTGGQFYVSNDGQYLLCTFNALIHVLDIQTQHIVRSIGQDDTSSEVASFALFNDLIVVAYRNQLLRQFNWTTGTCLRTWKSVHKSAIVCMTFDPNGTLLATGGADFTVKIWDVEHLYYTHNLKGSTSIIGAVLFYTTESQKIHVVSGSHDGRIYLHNLHESGAKPTVLEGHMSTVTSLVLHSNHTLISSGRDRVVIVWDLQTLSSIRTIPVMETVEALVSLPSHDFLKPLKLKHTFPSDEPLFFTFGNSGLVKLWSGTTGRCLLIQEDKTYEKVANNSSFSKDIEHQQVFLNAYFNEATRMFYTNTVDHTIVAFNIKKLKLEKQFIGELGDVLDVRFLNGDENNPTHVVVASNDDKVKIFNLNTWHCQLLKGHTDIVIGLDISHDHRLIATCSKDDVVRIWSFNADKSSFICTATAEGHTGDVAAIAFAKTSNSFIVSGSQDTTAKVWSLENLILDAEQPQSLSSLFTLKTHDKEVNSVAVSFNDKQFATGSADKTAKIWDLRNQKLLAVLSGHRRGIWCVQYSPVNPELATASADGLIKIWSTKEYNCLQTIEGHDASVLRITYLSMGTQIISSGSDGLLKLWDLKSSTCVKSIDAHDGKIWGMTASTDESLLVTCASDSTVTIWRDSTEEDREGKREKVEEILLMEQEVSNLLVNKKYHEALKIALNLNQPYRTLTIIKEILNEMNGTDQLKATLLQFSEDHLNLLFSYAIDWNANTRHSTEAQIIVKMLLSILTPDQIMKLPNGQKCVESLLPYTERHMSRIERLSQQVLFLDFSWHSMKYLEQSNPLSSDELQTT</sequence>
<feature type="repeat" description="WD" evidence="5">
    <location>
        <begin position="145"/>
        <end position="179"/>
    </location>
</feature>
<evidence type="ECO:0000256" key="1">
    <source>
        <dbReference type="ARBA" id="ARBA00004604"/>
    </source>
</evidence>
<dbReference type="InterPro" id="IPR036322">
    <property type="entry name" value="WD40_repeat_dom_sf"/>
</dbReference>
<dbReference type="PROSITE" id="PS50082">
    <property type="entry name" value="WD_REPEATS_2"/>
    <property type="match status" value="8"/>
</dbReference>
<dbReference type="PRINTS" id="PR00320">
    <property type="entry name" value="GPROTEINBRPT"/>
</dbReference>
<reference evidence="8" key="1">
    <citation type="submission" date="2021-02" db="EMBL/GenBank/DDBJ databases">
        <authorList>
            <person name="Nowell W R."/>
        </authorList>
    </citation>
    <scope>NUCLEOTIDE SEQUENCE</scope>
</reference>
<evidence type="ECO:0000259" key="7">
    <source>
        <dbReference type="Pfam" id="PF08625"/>
    </source>
</evidence>
<dbReference type="PROSITE" id="PS50294">
    <property type="entry name" value="WD_REPEATS_REGION"/>
    <property type="match status" value="8"/>
</dbReference>
<organism evidence="8 9">
    <name type="scientific">Adineta ricciae</name>
    <name type="common">Rotifer</name>
    <dbReference type="NCBI Taxonomy" id="249248"/>
    <lineage>
        <taxon>Eukaryota</taxon>
        <taxon>Metazoa</taxon>
        <taxon>Spiralia</taxon>
        <taxon>Gnathifera</taxon>
        <taxon>Rotifera</taxon>
        <taxon>Eurotatoria</taxon>
        <taxon>Bdelloidea</taxon>
        <taxon>Adinetida</taxon>
        <taxon>Adinetidae</taxon>
        <taxon>Adineta</taxon>
    </lineage>
</organism>
<keyword evidence="2 5" id="KW-0853">WD repeat</keyword>
<evidence type="ECO:0000256" key="2">
    <source>
        <dbReference type="ARBA" id="ARBA00022574"/>
    </source>
</evidence>
<keyword evidence="9" id="KW-1185">Reference proteome</keyword>
<evidence type="ECO:0000313" key="8">
    <source>
        <dbReference type="EMBL" id="CAF0977757.1"/>
    </source>
</evidence>
<comment type="caution">
    <text evidence="8">The sequence shown here is derived from an EMBL/GenBank/DDBJ whole genome shotgun (WGS) entry which is preliminary data.</text>
</comment>
<name>A0A814F3N3_ADIRI</name>
<keyword evidence="3" id="KW-0677">Repeat</keyword>
<feature type="repeat" description="WD" evidence="5">
    <location>
        <begin position="618"/>
        <end position="659"/>
    </location>
</feature>
<dbReference type="Gene3D" id="2.130.10.10">
    <property type="entry name" value="YVTN repeat-like/Quinoprotein amine dehydrogenase"/>
    <property type="match status" value="4"/>
</dbReference>
<feature type="repeat" description="WD" evidence="5">
    <location>
        <begin position="660"/>
        <end position="691"/>
    </location>
</feature>
<evidence type="ECO:0000313" key="9">
    <source>
        <dbReference type="Proteomes" id="UP000663828"/>
    </source>
</evidence>
<feature type="repeat" description="WD" evidence="5">
    <location>
        <begin position="233"/>
        <end position="273"/>
    </location>
</feature>
<dbReference type="InterPro" id="IPR015943">
    <property type="entry name" value="WD40/YVTN_repeat-like_dom_sf"/>
</dbReference>
<dbReference type="GO" id="GO:0000472">
    <property type="term" value="P:endonucleolytic cleavage to generate mature 5'-end of SSU-rRNA from (SSU-rRNA, 5.8S rRNA, LSU-rRNA)"/>
    <property type="evidence" value="ECO:0007669"/>
    <property type="project" value="TreeGrafter"/>
</dbReference>
<evidence type="ECO:0000256" key="3">
    <source>
        <dbReference type="ARBA" id="ARBA00022737"/>
    </source>
</evidence>
<dbReference type="GO" id="GO:0000480">
    <property type="term" value="P:endonucleolytic cleavage in 5'-ETS of tricistronic rRNA transcript (SSU-rRNA, 5.8S rRNA, LSU-rRNA)"/>
    <property type="evidence" value="ECO:0007669"/>
    <property type="project" value="TreeGrafter"/>
</dbReference>
<dbReference type="GO" id="GO:0034511">
    <property type="term" value="F:U3 snoRNA binding"/>
    <property type="evidence" value="ECO:0007669"/>
    <property type="project" value="TreeGrafter"/>
</dbReference>
<dbReference type="GO" id="GO:0032040">
    <property type="term" value="C:small-subunit processome"/>
    <property type="evidence" value="ECO:0007669"/>
    <property type="project" value="InterPro"/>
</dbReference>
<dbReference type="InterPro" id="IPR019775">
    <property type="entry name" value="WD40_repeat_CS"/>
</dbReference>
<dbReference type="GO" id="GO:0030686">
    <property type="term" value="C:90S preribosome"/>
    <property type="evidence" value="ECO:0007669"/>
    <property type="project" value="TreeGrafter"/>
</dbReference>
<feature type="repeat" description="WD" evidence="5">
    <location>
        <begin position="435"/>
        <end position="476"/>
    </location>
</feature>
<dbReference type="Pfam" id="PF08625">
    <property type="entry name" value="Utp13"/>
    <property type="match status" value="1"/>
</dbReference>
<dbReference type="PROSITE" id="PS00678">
    <property type="entry name" value="WD_REPEATS_1"/>
    <property type="match status" value="3"/>
</dbReference>
<feature type="domain" description="U3 small nucleolar RNA-associated protein 13 C-terminal" evidence="7">
    <location>
        <begin position="713"/>
        <end position="847"/>
    </location>
</feature>
<evidence type="ECO:0000256" key="4">
    <source>
        <dbReference type="ARBA" id="ARBA00023242"/>
    </source>
</evidence>
<protein>
    <recommendedName>
        <fullName evidence="7">U3 small nucleolar RNA-associated protein 13 C-terminal domain-containing protein</fullName>
    </recommendedName>
</protein>
<dbReference type="CDD" id="cd00200">
    <property type="entry name" value="WD40"/>
    <property type="match status" value="1"/>
</dbReference>
<accession>A0A814F3N3</accession>
<dbReference type="SUPFAM" id="SSF50978">
    <property type="entry name" value="WD40 repeat-like"/>
    <property type="match status" value="2"/>
</dbReference>
<feature type="repeat" description="WD" evidence="5">
    <location>
        <begin position="481"/>
        <end position="517"/>
    </location>
</feature>
<dbReference type="SMART" id="SM00320">
    <property type="entry name" value="WD40"/>
    <property type="match status" value="11"/>
</dbReference>
<dbReference type="PANTHER" id="PTHR19854">
    <property type="entry name" value="TRANSDUCIN BETA-LIKE 3"/>
    <property type="match status" value="1"/>
</dbReference>
<comment type="subcellular location">
    <subcellularLocation>
        <location evidence="1">Nucleus</location>
        <location evidence="1">Nucleolus</location>
    </subcellularLocation>
</comment>
<dbReference type="InterPro" id="IPR013934">
    <property type="entry name" value="Utp13_C"/>
</dbReference>